<proteinExistence type="predicted"/>
<dbReference type="SUPFAM" id="SSF46689">
    <property type="entry name" value="Homeodomain-like"/>
    <property type="match status" value="1"/>
</dbReference>
<reference evidence="5 6" key="1">
    <citation type="submission" date="2014-07" db="EMBL/GenBank/DDBJ databases">
        <title>Genome of Chryseobacterium luteum DSM 18605.</title>
        <authorList>
            <person name="Stropko S.J."/>
            <person name="Pipes S.E."/>
            <person name="Newman J.D."/>
        </authorList>
    </citation>
    <scope>NUCLEOTIDE SEQUENCE [LARGE SCALE GENOMIC DNA]</scope>
    <source>
        <strain evidence="5 6">DSM 18605</strain>
    </source>
</reference>
<accession>A0A085YXT6</accession>
<dbReference type="GO" id="GO:0003700">
    <property type="term" value="F:DNA-binding transcription factor activity"/>
    <property type="evidence" value="ECO:0007669"/>
    <property type="project" value="InterPro"/>
</dbReference>
<dbReference type="PANTHER" id="PTHR43280">
    <property type="entry name" value="ARAC-FAMILY TRANSCRIPTIONAL REGULATOR"/>
    <property type="match status" value="1"/>
</dbReference>
<dbReference type="AlphaFoldDB" id="A0A085YXT6"/>
<dbReference type="EMBL" id="JPRO01000034">
    <property type="protein sequence ID" value="KFE96999.1"/>
    <property type="molecule type" value="Genomic_DNA"/>
</dbReference>
<dbReference type="RefSeq" id="WP_034707963.1">
    <property type="nucleotide sequence ID" value="NZ_JPRO01000034.1"/>
</dbReference>
<evidence type="ECO:0000256" key="1">
    <source>
        <dbReference type="ARBA" id="ARBA00023015"/>
    </source>
</evidence>
<dbReference type="OrthoDB" id="1096411at2"/>
<dbReference type="STRING" id="421531.IX38_22105"/>
<evidence type="ECO:0000256" key="3">
    <source>
        <dbReference type="ARBA" id="ARBA00023163"/>
    </source>
</evidence>
<keyword evidence="1" id="KW-0805">Transcription regulation</keyword>
<dbReference type="GO" id="GO:0043565">
    <property type="term" value="F:sequence-specific DNA binding"/>
    <property type="evidence" value="ECO:0007669"/>
    <property type="project" value="InterPro"/>
</dbReference>
<protein>
    <submittedName>
        <fullName evidence="5">AraC family transcriptional regulator</fullName>
    </submittedName>
</protein>
<dbReference type="SMART" id="SM00342">
    <property type="entry name" value="HTH_ARAC"/>
    <property type="match status" value="1"/>
</dbReference>
<dbReference type="InterPro" id="IPR018060">
    <property type="entry name" value="HTH_AraC"/>
</dbReference>
<keyword evidence="6" id="KW-1185">Reference proteome</keyword>
<evidence type="ECO:0000256" key="2">
    <source>
        <dbReference type="ARBA" id="ARBA00023125"/>
    </source>
</evidence>
<evidence type="ECO:0000313" key="5">
    <source>
        <dbReference type="EMBL" id="KFE96999.1"/>
    </source>
</evidence>
<dbReference type="InterPro" id="IPR037923">
    <property type="entry name" value="HTH-like"/>
</dbReference>
<evidence type="ECO:0000313" key="6">
    <source>
        <dbReference type="Proteomes" id="UP000028703"/>
    </source>
</evidence>
<dbReference type="SUPFAM" id="SSF51215">
    <property type="entry name" value="Regulatory protein AraC"/>
    <property type="match status" value="1"/>
</dbReference>
<dbReference type="PROSITE" id="PS01124">
    <property type="entry name" value="HTH_ARAC_FAMILY_2"/>
    <property type="match status" value="1"/>
</dbReference>
<dbReference type="Pfam" id="PF12833">
    <property type="entry name" value="HTH_18"/>
    <property type="match status" value="1"/>
</dbReference>
<organism evidence="5 6">
    <name type="scientific">Chryseobacterium luteum</name>
    <dbReference type="NCBI Taxonomy" id="421531"/>
    <lineage>
        <taxon>Bacteria</taxon>
        <taxon>Pseudomonadati</taxon>
        <taxon>Bacteroidota</taxon>
        <taxon>Flavobacteriia</taxon>
        <taxon>Flavobacteriales</taxon>
        <taxon>Weeksellaceae</taxon>
        <taxon>Chryseobacterium group</taxon>
        <taxon>Chryseobacterium</taxon>
    </lineage>
</organism>
<gene>
    <name evidence="5" type="ORF">IX38_22105</name>
</gene>
<keyword evidence="2" id="KW-0238">DNA-binding</keyword>
<dbReference type="PANTHER" id="PTHR43280:SF32">
    <property type="entry name" value="TRANSCRIPTIONAL REGULATORY PROTEIN"/>
    <property type="match status" value="1"/>
</dbReference>
<dbReference type="Proteomes" id="UP000028703">
    <property type="component" value="Unassembled WGS sequence"/>
</dbReference>
<feature type="domain" description="HTH araC/xylS-type" evidence="4">
    <location>
        <begin position="187"/>
        <end position="285"/>
    </location>
</feature>
<dbReference type="eggNOG" id="COG2207">
    <property type="taxonomic scope" value="Bacteria"/>
</dbReference>
<evidence type="ECO:0000259" key="4">
    <source>
        <dbReference type="PROSITE" id="PS01124"/>
    </source>
</evidence>
<dbReference type="InterPro" id="IPR009057">
    <property type="entry name" value="Homeodomain-like_sf"/>
</dbReference>
<keyword evidence="3" id="KW-0804">Transcription</keyword>
<name>A0A085YXT6_9FLAO</name>
<dbReference type="Gene3D" id="1.10.10.60">
    <property type="entry name" value="Homeodomain-like"/>
    <property type="match status" value="1"/>
</dbReference>
<sequence>MKQTIPTYDLNSITRHGILIERIESRTMSAEDYLFDKGIHRDSHYIFAFLESGRAGMMVDFKMIEMCSTSVFFLLPGQVHEGILVEEVTGWFMAVEADLLSDAVRSVFEESLVDIHPVSIDENWTEKLNACAGILQMSCTEEMLGSKEGFLVVRSLVNAFTGLFTLIFLGVNHTEASGESRAAQLTRKFRILVRKEFKTMKSPSAYAGLLNISPGYLTEVIREVTGRSAQYWIHQQVLIEAKRLLSFTQLSVKEIAYELGYSDHTYFSRLFSKTEGCPASQFRDKNRKRG</sequence>
<comment type="caution">
    <text evidence="5">The sequence shown here is derived from an EMBL/GenBank/DDBJ whole genome shotgun (WGS) entry which is preliminary data.</text>
</comment>